<dbReference type="AlphaFoldDB" id="A0A934I594"/>
<evidence type="ECO:0000256" key="1">
    <source>
        <dbReference type="SAM" id="MobiDB-lite"/>
    </source>
</evidence>
<evidence type="ECO:0000313" key="4">
    <source>
        <dbReference type="Proteomes" id="UP000602087"/>
    </source>
</evidence>
<accession>A0A934I594</accession>
<name>A0A934I594_9MICO</name>
<dbReference type="EMBL" id="JAEINH010000001">
    <property type="protein sequence ID" value="MBI9113417.1"/>
    <property type="molecule type" value="Genomic_DNA"/>
</dbReference>
<dbReference type="InterPro" id="IPR011009">
    <property type="entry name" value="Kinase-like_dom_sf"/>
</dbReference>
<evidence type="ECO:0000313" key="3">
    <source>
        <dbReference type="EMBL" id="MBI9113417.1"/>
    </source>
</evidence>
<dbReference type="RefSeq" id="WP_198731996.1">
    <property type="nucleotide sequence ID" value="NZ_JAEINH010000001.1"/>
</dbReference>
<keyword evidence="4" id="KW-1185">Reference proteome</keyword>
<comment type="caution">
    <text evidence="3">The sequence shown here is derived from an EMBL/GenBank/DDBJ whole genome shotgun (WGS) entry which is preliminary data.</text>
</comment>
<dbReference type="Pfam" id="PF01636">
    <property type="entry name" value="APH"/>
    <property type="match status" value="1"/>
</dbReference>
<dbReference type="SUPFAM" id="SSF56112">
    <property type="entry name" value="Protein kinase-like (PK-like)"/>
    <property type="match status" value="1"/>
</dbReference>
<gene>
    <name evidence="3" type="ORF">JAV76_00135</name>
</gene>
<proteinExistence type="predicted"/>
<dbReference type="Proteomes" id="UP000602087">
    <property type="component" value="Unassembled WGS sequence"/>
</dbReference>
<organism evidence="3 4">
    <name type="scientific">Sanguibacter suaedae</name>
    <dbReference type="NCBI Taxonomy" id="2795737"/>
    <lineage>
        <taxon>Bacteria</taxon>
        <taxon>Bacillati</taxon>
        <taxon>Actinomycetota</taxon>
        <taxon>Actinomycetes</taxon>
        <taxon>Micrococcales</taxon>
        <taxon>Sanguibacteraceae</taxon>
        <taxon>Sanguibacter</taxon>
    </lineage>
</organism>
<feature type="region of interest" description="Disordered" evidence="1">
    <location>
        <begin position="1"/>
        <end position="22"/>
    </location>
</feature>
<sequence>MDADAHSDQGGDSGPTEPDATPQVLDDAHLLVHGRTADVYLLDDTHVVRRLHSRDSTFPNLEVLRYLGEVGFPTARLVDVDGPDIVMERLHGPTLLQALDAEEISLNDGAQVVVDLHTRLHEIAPPPEALTSGAAAEGDSILHLDLHPANIMMTPDGPYLLDWDSAAYGPAGVDLATTALVFAEVAADDNDYARAAHALLRAFLHKVGAGVGEHLDAAVTARLANPCLDPDEVALIPDARAVVERELARL</sequence>
<evidence type="ECO:0000259" key="2">
    <source>
        <dbReference type="Pfam" id="PF01636"/>
    </source>
</evidence>
<feature type="domain" description="Aminoglycoside phosphotransferase" evidence="2">
    <location>
        <begin position="139"/>
        <end position="198"/>
    </location>
</feature>
<dbReference type="Gene3D" id="3.90.1200.10">
    <property type="match status" value="1"/>
</dbReference>
<protein>
    <submittedName>
        <fullName evidence="3">Phosphotransferase</fullName>
    </submittedName>
</protein>
<reference evidence="3" key="1">
    <citation type="submission" date="2020-12" db="EMBL/GenBank/DDBJ databases">
        <title>Sanguibacter suaedae sp. nov., isolated from Suaeda aralocaspica.</title>
        <authorList>
            <person name="Ma Q."/>
        </authorList>
    </citation>
    <scope>NUCLEOTIDE SEQUENCE</scope>
    <source>
        <strain evidence="3">YZGR15</strain>
    </source>
</reference>
<dbReference type="InterPro" id="IPR002575">
    <property type="entry name" value="Aminoglycoside_PTrfase"/>
</dbReference>